<evidence type="ECO:0000256" key="4">
    <source>
        <dbReference type="ARBA" id="ARBA00022741"/>
    </source>
</evidence>
<dbReference type="SUPFAM" id="SSF52374">
    <property type="entry name" value="Nucleotidylyl transferase"/>
    <property type="match status" value="1"/>
</dbReference>
<dbReference type="Pfam" id="PF05746">
    <property type="entry name" value="DALR_1"/>
    <property type="match status" value="1"/>
</dbReference>
<keyword evidence="7 9" id="KW-0030">Aminoacyl-tRNA synthetase</keyword>
<evidence type="ECO:0000256" key="2">
    <source>
        <dbReference type="ARBA" id="ARBA00012837"/>
    </source>
</evidence>
<dbReference type="Gene3D" id="1.10.730.10">
    <property type="entry name" value="Isoleucyl-tRNA Synthetase, Domain 1"/>
    <property type="match status" value="1"/>
</dbReference>
<dbReference type="GO" id="GO:0004814">
    <property type="term" value="F:arginine-tRNA ligase activity"/>
    <property type="evidence" value="ECO:0007669"/>
    <property type="project" value="UniProtKB-EC"/>
</dbReference>
<keyword evidence="13" id="KW-1185">Reference proteome</keyword>
<dbReference type="SUPFAM" id="SSF47323">
    <property type="entry name" value="Anticodon-binding domain of a subclass of class I aminoacyl-tRNA synthetases"/>
    <property type="match status" value="1"/>
</dbReference>
<evidence type="ECO:0000256" key="1">
    <source>
        <dbReference type="ARBA" id="ARBA00005594"/>
    </source>
</evidence>
<dbReference type="InterPro" id="IPR008909">
    <property type="entry name" value="DALR_anticod-bd"/>
</dbReference>
<evidence type="ECO:0000313" key="12">
    <source>
        <dbReference type="EMBL" id="PWA71352.1"/>
    </source>
</evidence>
<dbReference type="PANTHER" id="PTHR11956:SF5">
    <property type="entry name" value="ARGININE--TRNA LIGASE, CYTOPLASMIC"/>
    <property type="match status" value="1"/>
</dbReference>
<feature type="compositionally biased region" description="Polar residues" evidence="10">
    <location>
        <begin position="358"/>
        <end position="371"/>
    </location>
</feature>
<protein>
    <recommendedName>
        <fullName evidence="2">arginine--tRNA ligase</fullName>
        <ecNumber evidence="2">6.1.1.19</ecNumber>
    </recommendedName>
</protein>
<dbReference type="SMART" id="SM00836">
    <property type="entry name" value="DALR_1"/>
    <property type="match status" value="1"/>
</dbReference>
<comment type="catalytic activity">
    <reaction evidence="8">
        <text>tRNA(Arg) + L-arginine + ATP = L-arginyl-tRNA(Arg) + AMP + diphosphate</text>
        <dbReference type="Rhea" id="RHEA:20301"/>
        <dbReference type="Rhea" id="RHEA-COMP:9658"/>
        <dbReference type="Rhea" id="RHEA-COMP:9673"/>
        <dbReference type="ChEBI" id="CHEBI:30616"/>
        <dbReference type="ChEBI" id="CHEBI:32682"/>
        <dbReference type="ChEBI" id="CHEBI:33019"/>
        <dbReference type="ChEBI" id="CHEBI:78442"/>
        <dbReference type="ChEBI" id="CHEBI:78513"/>
        <dbReference type="ChEBI" id="CHEBI:456215"/>
        <dbReference type="EC" id="6.1.1.19"/>
    </reaction>
</comment>
<dbReference type="STRING" id="35608.A0A2U1NCV9"/>
<evidence type="ECO:0000259" key="11">
    <source>
        <dbReference type="SMART" id="SM00836"/>
    </source>
</evidence>
<comment type="caution">
    <text evidence="12">The sequence shown here is derived from an EMBL/GenBank/DDBJ whole genome shotgun (WGS) entry which is preliminary data.</text>
</comment>
<sequence length="938" mass="105171">MRILEDKLELPQKHLIPVKEHTESKKPKLTPSSGLTDDKLMERFGEGPPLRFELCNARLLYSTFVKKHWLNGSIQAAASCYSPDPLLKNAFSDIFNRKFDKPLPVDINGSQLLDGIRRCSLPVSSTSPFVQIAAKLYITTDKFLDFSKKPNGGSDMITIPGKDGSLTLFYLALKNAVDADLKVEFVAPSMETEVYGTLVAYFGNNFKYSEPSEFYSLTLFKNKRSACVGPGDINLMRSAVAVPAESSLIIKANLRDNASGNEILSGTCEMFVSLDGVPSVGNIVSKGYALNLTAKWKLPSEEQKIPSSLIYPPALASNSIVSRLTKRRKFGVRSTSSMADHSTASMADHPTLSIADHPTSSMADHPTSSMTDPDERNRWSLQEELEKVFNASLERIFNPREAVSCSISTCTKEDGADYLCPSVMHIWPELRKTRLHRGPKRAGLALKSMMDSEYKDMVESCVVCGPGFVKFKLSRKWIAQGIHRMLTVGIESWAPKLSVKKTVIYFLSQNRGEEMHTGHLRSTLVGETLARTLEYSGVVVIRKRINDEDTQNINLPDINHLDIKFKMMMEFLIESFPNGEDNDQAIELEVLYDKSKKRYEDAGFRERVTSVQGWDQSHQMAWSQICKIIRQCYQTVYQRLGVKVKEEDKRSYDTHIRDTLDLIMGKGLPRGSEGDKAVTEGTNSPLVYLAILRHALLEEKSDWILHVSDEGKRGSIEKSISGARLIELIGKDLSECPLSHVGFGLKHPEVVNFVNVLDEAKSRCKVLLEGQGMANQWTAEENEHAAEALGIGALKYTDLKNNRLTNYTFSVDQMFNEKGNTAVYLQFTLVRICSIIKKLKAEEIQELRLKNDDERELGLHLLRFTEVLEEVSTFLTPHILCEYVYGLCVKFDSLETSAHQVGGSSEETSKLLLCKATEVVMRKCFDLLGITPICKSDL</sequence>
<dbReference type="GO" id="GO:0005737">
    <property type="term" value="C:cytoplasm"/>
    <property type="evidence" value="ECO:0007669"/>
    <property type="project" value="InterPro"/>
</dbReference>
<feature type="compositionally biased region" description="Polar residues" evidence="10">
    <location>
        <begin position="333"/>
        <end position="345"/>
    </location>
</feature>
<dbReference type="FunFam" id="1.10.730.10:FF:000006">
    <property type="entry name" value="Arginyl-tRNA synthetase 2, mitochondrial"/>
    <property type="match status" value="1"/>
</dbReference>
<gene>
    <name evidence="12" type="ORF">CTI12_AA132350</name>
</gene>
<dbReference type="InterPro" id="IPR014729">
    <property type="entry name" value="Rossmann-like_a/b/a_fold"/>
</dbReference>
<feature type="domain" description="DALR anticodon binding" evidence="11">
    <location>
        <begin position="825"/>
        <end position="933"/>
    </location>
</feature>
<dbReference type="Pfam" id="PF00750">
    <property type="entry name" value="tRNA-synt_1d"/>
    <property type="match status" value="1"/>
</dbReference>
<keyword evidence="6 9" id="KW-0648">Protein biosynthesis</keyword>
<accession>A0A2U1NCV9</accession>
<dbReference type="OrthoDB" id="68056at2759"/>
<proteinExistence type="inferred from homology"/>
<keyword evidence="5 9" id="KW-0067">ATP-binding</keyword>
<dbReference type="Gene3D" id="3.40.50.620">
    <property type="entry name" value="HUPs"/>
    <property type="match status" value="1"/>
</dbReference>
<evidence type="ECO:0000256" key="3">
    <source>
        <dbReference type="ARBA" id="ARBA00022598"/>
    </source>
</evidence>
<feature type="region of interest" description="Disordered" evidence="10">
    <location>
        <begin position="332"/>
        <end position="376"/>
    </location>
</feature>
<dbReference type="AlphaFoldDB" id="A0A2U1NCV9"/>
<name>A0A2U1NCV9_ARTAN</name>
<dbReference type="InterPro" id="IPR009080">
    <property type="entry name" value="tRNAsynth_Ia_anticodon-bd"/>
</dbReference>
<dbReference type="GO" id="GO:0006420">
    <property type="term" value="P:arginyl-tRNA aminoacylation"/>
    <property type="evidence" value="ECO:0007669"/>
    <property type="project" value="InterPro"/>
</dbReference>
<evidence type="ECO:0000256" key="6">
    <source>
        <dbReference type="ARBA" id="ARBA00022917"/>
    </source>
</evidence>
<dbReference type="PANTHER" id="PTHR11956">
    <property type="entry name" value="ARGINYL-TRNA SYNTHETASE"/>
    <property type="match status" value="1"/>
</dbReference>
<evidence type="ECO:0000313" key="13">
    <source>
        <dbReference type="Proteomes" id="UP000245207"/>
    </source>
</evidence>
<dbReference type="Pfam" id="PF20241">
    <property type="entry name" value="DUF6598"/>
    <property type="match status" value="1"/>
</dbReference>
<dbReference type="Proteomes" id="UP000245207">
    <property type="component" value="Unassembled WGS sequence"/>
</dbReference>
<dbReference type="InterPro" id="IPR046533">
    <property type="entry name" value="DUF6598"/>
</dbReference>
<dbReference type="GO" id="GO:0005524">
    <property type="term" value="F:ATP binding"/>
    <property type="evidence" value="ECO:0007669"/>
    <property type="project" value="UniProtKB-KW"/>
</dbReference>
<dbReference type="PRINTS" id="PR01038">
    <property type="entry name" value="TRNASYNTHARG"/>
</dbReference>
<dbReference type="InterPro" id="IPR001278">
    <property type="entry name" value="Arg-tRNA-ligase"/>
</dbReference>
<evidence type="ECO:0000256" key="7">
    <source>
        <dbReference type="ARBA" id="ARBA00023146"/>
    </source>
</evidence>
<reference evidence="12 13" key="1">
    <citation type="journal article" date="2018" name="Mol. Plant">
        <title>The genome of Artemisia annua provides insight into the evolution of Asteraceae family and artemisinin biosynthesis.</title>
        <authorList>
            <person name="Shen Q."/>
            <person name="Zhang L."/>
            <person name="Liao Z."/>
            <person name="Wang S."/>
            <person name="Yan T."/>
            <person name="Shi P."/>
            <person name="Liu M."/>
            <person name="Fu X."/>
            <person name="Pan Q."/>
            <person name="Wang Y."/>
            <person name="Lv Z."/>
            <person name="Lu X."/>
            <person name="Zhang F."/>
            <person name="Jiang W."/>
            <person name="Ma Y."/>
            <person name="Chen M."/>
            <person name="Hao X."/>
            <person name="Li L."/>
            <person name="Tang Y."/>
            <person name="Lv G."/>
            <person name="Zhou Y."/>
            <person name="Sun X."/>
            <person name="Brodelius P.E."/>
            <person name="Rose J.K.C."/>
            <person name="Tang K."/>
        </authorList>
    </citation>
    <scope>NUCLEOTIDE SEQUENCE [LARGE SCALE GENOMIC DNA]</scope>
    <source>
        <strain evidence="13">cv. Huhao1</strain>
        <tissue evidence="12">Leaf</tissue>
    </source>
</reference>
<keyword evidence="3 9" id="KW-0436">Ligase</keyword>
<dbReference type="InterPro" id="IPR036695">
    <property type="entry name" value="Arg-tRNA-synth_N_sf"/>
</dbReference>
<dbReference type="EC" id="6.1.1.19" evidence="2"/>
<comment type="similarity">
    <text evidence="1 9">Belongs to the class-I aminoacyl-tRNA synthetase family.</text>
</comment>
<dbReference type="InterPro" id="IPR035684">
    <property type="entry name" value="ArgRS_core"/>
</dbReference>
<keyword evidence="4 9" id="KW-0547">Nucleotide-binding</keyword>
<dbReference type="EMBL" id="PKPP01003096">
    <property type="protein sequence ID" value="PWA71352.1"/>
    <property type="molecule type" value="Genomic_DNA"/>
</dbReference>
<evidence type="ECO:0000256" key="5">
    <source>
        <dbReference type="ARBA" id="ARBA00022840"/>
    </source>
</evidence>
<evidence type="ECO:0000256" key="8">
    <source>
        <dbReference type="ARBA" id="ARBA00049339"/>
    </source>
</evidence>
<organism evidence="12 13">
    <name type="scientific">Artemisia annua</name>
    <name type="common">Sweet wormwood</name>
    <dbReference type="NCBI Taxonomy" id="35608"/>
    <lineage>
        <taxon>Eukaryota</taxon>
        <taxon>Viridiplantae</taxon>
        <taxon>Streptophyta</taxon>
        <taxon>Embryophyta</taxon>
        <taxon>Tracheophyta</taxon>
        <taxon>Spermatophyta</taxon>
        <taxon>Magnoliopsida</taxon>
        <taxon>eudicotyledons</taxon>
        <taxon>Gunneridae</taxon>
        <taxon>Pentapetalae</taxon>
        <taxon>asterids</taxon>
        <taxon>campanulids</taxon>
        <taxon>Asterales</taxon>
        <taxon>Asteraceae</taxon>
        <taxon>Asteroideae</taxon>
        <taxon>Anthemideae</taxon>
        <taxon>Artemisiinae</taxon>
        <taxon>Artemisia</taxon>
    </lineage>
</organism>
<evidence type="ECO:0000256" key="9">
    <source>
        <dbReference type="RuleBase" id="RU363038"/>
    </source>
</evidence>
<dbReference type="Gene3D" id="3.30.1360.70">
    <property type="entry name" value="Arginyl tRNA synthetase N-terminal domain"/>
    <property type="match status" value="1"/>
</dbReference>
<evidence type="ECO:0000256" key="10">
    <source>
        <dbReference type="SAM" id="MobiDB-lite"/>
    </source>
</evidence>